<dbReference type="Proteomes" id="UP000278398">
    <property type="component" value="Unassembled WGS sequence"/>
</dbReference>
<gene>
    <name evidence="3" type="ORF">EJC49_19210</name>
</gene>
<accession>A0A3S0A4W0</accession>
<keyword evidence="4" id="KW-1185">Reference proteome</keyword>
<evidence type="ECO:0000256" key="2">
    <source>
        <dbReference type="SAM" id="SignalP"/>
    </source>
</evidence>
<reference evidence="3 4" key="1">
    <citation type="submission" date="2018-12" db="EMBL/GenBank/DDBJ databases">
        <title>Mesorhizobium carbonis sp. nov., isolated from coal mine water.</title>
        <authorList>
            <person name="Xin W."/>
            <person name="Xu Z."/>
            <person name="Xiang F."/>
            <person name="Zhang J."/>
            <person name="Xi L."/>
            <person name="Liu J."/>
        </authorList>
    </citation>
    <scope>NUCLEOTIDE SEQUENCE [LARGE SCALE GENOMIC DNA]</scope>
    <source>
        <strain evidence="3 4">B2.3</strain>
    </source>
</reference>
<feature type="non-terminal residue" evidence="3">
    <location>
        <position position="62"/>
    </location>
</feature>
<dbReference type="EMBL" id="RWKW01000076">
    <property type="protein sequence ID" value="RST84780.1"/>
    <property type="molecule type" value="Genomic_DNA"/>
</dbReference>
<evidence type="ECO:0000313" key="4">
    <source>
        <dbReference type="Proteomes" id="UP000278398"/>
    </source>
</evidence>
<keyword evidence="2" id="KW-0732">Signal</keyword>
<feature type="signal peptide" evidence="2">
    <location>
        <begin position="1"/>
        <end position="29"/>
    </location>
</feature>
<evidence type="ECO:0000313" key="3">
    <source>
        <dbReference type="EMBL" id="RST84780.1"/>
    </source>
</evidence>
<protein>
    <submittedName>
        <fullName evidence="3">Uncharacterized protein</fullName>
    </submittedName>
</protein>
<feature type="region of interest" description="Disordered" evidence="1">
    <location>
        <begin position="42"/>
        <end position="62"/>
    </location>
</feature>
<proteinExistence type="predicted"/>
<sequence length="62" mass="6257">MAFKVSGFVHIALAALVLASPMTASPAQAEGGLRGLLEEILPFGRSDRPAEPPQASGEGAAP</sequence>
<comment type="caution">
    <text evidence="3">The sequence shown here is derived from an EMBL/GenBank/DDBJ whole genome shotgun (WGS) entry which is preliminary data.</text>
</comment>
<evidence type="ECO:0000256" key="1">
    <source>
        <dbReference type="SAM" id="MobiDB-lite"/>
    </source>
</evidence>
<name>A0A3S0A4W0_9HYPH</name>
<feature type="chain" id="PRO_5018785822" evidence="2">
    <location>
        <begin position="30"/>
        <end position="62"/>
    </location>
</feature>
<organism evidence="3 4">
    <name type="scientific">Aquibium carbonis</name>
    <dbReference type="NCBI Taxonomy" id="2495581"/>
    <lineage>
        <taxon>Bacteria</taxon>
        <taxon>Pseudomonadati</taxon>
        <taxon>Pseudomonadota</taxon>
        <taxon>Alphaproteobacteria</taxon>
        <taxon>Hyphomicrobiales</taxon>
        <taxon>Phyllobacteriaceae</taxon>
        <taxon>Aquibium</taxon>
    </lineage>
</organism>
<dbReference type="AlphaFoldDB" id="A0A3S0A4W0"/>
<dbReference type="RefSeq" id="WP_148106314.1">
    <property type="nucleotide sequence ID" value="NZ_RWKW01000076.1"/>
</dbReference>